<dbReference type="Proteomes" id="UP000030671">
    <property type="component" value="Unassembled WGS sequence"/>
</dbReference>
<feature type="region of interest" description="Disordered" evidence="1">
    <location>
        <begin position="47"/>
        <end position="77"/>
    </location>
</feature>
<keyword evidence="3" id="KW-1185">Reference proteome</keyword>
<feature type="compositionally biased region" description="Basic and acidic residues" evidence="1">
    <location>
        <begin position="239"/>
        <end position="252"/>
    </location>
</feature>
<dbReference type="HOGENOM" id="CLU_1102907_0_0_1"/>
<dbReference type="RefSeq" id="XP_009550355.1">
    <property type="nucleotide sequence ID" value="XM_009552060.2"/>
</dbReference>
<dbReference type="AlphaFoldDB" id="W4JY50"/>
<dbReference type="EMBL" id="KI925462">
    <property type="protein sequence ID" value="ETW78379.1"/>
    <property type="molecule type" value="Genomic_DNA"/>
</dbReference>
<feature type="region of interest" description="Disordered" evidence="1">
    <location>
        <begin position="225"/>
        <end position="252"/>
    </location>
</feature>
<feature type="compositionally biased region" description="Basic and acidic residues" evidence="1">
    <location>
        <begin position="11"/>
        <end position="21"/>
    </location>
</feature>
<evidence type="ECO:0000256" key="1">
    <source>
        <dbReference type="SAM" id="MobiDB-lite"/>
    </source>
</evidence>
<feature type="compositionally biased region" description="Polar residues" evidence="1">
    <location>
        <begin position="1"/>
        <end position="10"/>
    </location>
</feature>
<proteinExistence type="predicted"/>
<accession>W4JY50</accession>
<organism evidence="2 3">
    <name type="scientific">Heterobasidion irregulare (strain TC 32-1)</name>
    <dbReference type="NCBI Taxonomy" id="747525"/>
    <lineage>
        <taxon>Eukaryota</taxon>
        <taxon>Fungi</taxon>
        <taxon>Dikarya</taxon>
        <taxon>Basidiomycota</taxon>
        <taxon>Agaricomycotina</taxon>
        <taxon>Agaricomycetes</taxon>
        <taxon>Russulales</taxon>
        <taxon>Bondarzewiaceae</taxon>
        <taxon>Heterobasidion</taxon>
        <taxon>Heterobasidion annosum species complex</taxon>
    </lineage>
</organism>
<gene>
    <name evidence="2" type="ORF">HETIRDRAFT_388434</name>
</gene>
<feature type="non-terminal residue" evidence="2">
    <location>
        <position position="252"/>
    </location>
</feature>
<reference evidence="2 3" key="1">
    <citation type="journal article" date="2012" name="New Phytol.">
        <title>Insight into trade-off between wood decay and parasitism from the genome of a fungal forest pathogen.</title>
        <authorList>
            <person name="Olson A."/>
            <person name="Aerts A."/>
            <person name="Asiegbu F."/>
            <person name="Belbahri L."/>
            <person name="Bouzid O."/>
            <person name="Broberg A."/>
            <person name="Canback B."/>
            <person name="Coutinho P.M."/>
            <person name="Cullen D."/>
            <person name="Dalman K."/>
            <person name="Deflorio G."/>
            <person name="van Diepen L.T."/>
            <person name="Dunand C."/>
            <person name="Duplessis S."/>
            <person name="Durling M."/>
            <person name="Gonthier P."/>
            <person name="Grimwood J."/>
            <person name="Fossdal C.G."/>
            <person name="Hansson D."/>
            <person name="Henrissat B."/>
            <person name="Hietala A."/>
            <person name="Himmelstrand K."/>
            <person name="Hoffmeister D."/>
            <person name="Hogberg N."/>
            <person name="James T.Y."/>
            <person name="Karlsson M."/>
            <person name="Kohler A."/>
            <person name="Kues U."/>
            <person name="Lee Y.H."/>
            <person name="Lin Y.C."/>
            <person name="Lind M."/>
            <person name="Lindquist E."/>
            <person name="Lombard V."/>
            <person name="Lucas S."/>
            <person name="Lunden K."/>
            <person name="Morin E."/>
            <person name="Murat C."/>
            <person name="Park J."/>
            <person name="Raffaello T."/>
            <person name="Rouze P."/>
            <person name="Salamov A."/>
            <person name="Schmutz J."/>
            <person name="Solheim H."/>
            <person name="Stahlberg J."/>
            <person name="Velez H."/>
            <person name="de Vries R.P."/>
            <person name="Wiebenga A."/>
            <person name="Woodward S."/>
            <person name="Yakovlev I."/>
            <person name="Garbelotto M."/>
            <person name="Martin F."/>
            <person name="Grigoriev I.V."/>
            <person name="Stenlid J."/>
        </authorList>
    </citation>
    <scope>NUCLEOTIDE SEQUENCE [LARGE SCALE GENOMIC DNA]</scope>
    <source>
        <strain evidence="2 3">TC 32-1</strain>
    </source>
</reference>
<evidence type="ECO:0000313" key="2">
    <source>
        <dbReference type="EMBL" id="ETW78379.1"/>
    </source>
</evidence>
<dbReference type="KEGG" id="hir:HETIRDRAFT_388434"/>
<feature type="compositionally biased region" description="Low complexity" evidence="1">
    <location>
        <begin position="61"/>
        <end position="77"/>
    </location>
</feature>
<evidence type="ECO:0000313" key="3">
    <source>
        <dbReference type="Proteomes" id="UP000030671"/>
    </source>
</evidence>
<name>W4JY50_HETIT</name>
<feature type="region of interest" description="Disordered" evidence="1">
    <location>
        <begin position="1"/>
        <end position="21"/>
    </location>
</feature>
<protein>
    <submittedName>
        <fullName evidence="2">Uncharacterized protein</fullName>
    </submittedName>
</protein>
<dbReference type="InParanoid" id="W4JY50"/>
<sequence>MENVDTPQNRQVEESINRIVHEGPSGVTSKLLHAMVASDPLQTTMVGSSRVGTPILGNVPSSSASNSQSDSTQTSKSMDANAFQSLLMLSGSTGEPPFSIRPKDQTSDILVLSIEAVKATLTKIDAQISFVESRLAAAYAEADRIRLDSSSLALSGHDEVEKRTQRLEKIRAFIAKFESLKQAKELELAAAYIEFEELASVAIDRPDIENLGDIIPLDVLRLESEPDESVVSPITATDAKGKGKDKGKGRAL</sequence>
<dbReference type="GeneID" id="20672371"/>